<evidence type="ECO:0000259" key="3">
    <source>
        <dbReference type="PROSITE" id="PS50815"/>
    </source>
</evidence>
<protein>
    <submittedName>
        <fullName evidence="4">DNA-binding protein</fullName>
    </submittedName>
</protein>
<dbReference type="InterPro" id="IPR036570">
    <property type="entry name" value="HORMA_dom_sf"/>
</dbReference>
<organism evidence="4 5">
    <name type="scientific">Microthyrium microscopicum</name>
    <dbReference type="NCBI Taxonomy" id="703497"/>
    <lineage>
        <taxon>Eukaryota</taxon>
        <taxon>Fungi</taxon>
        <taxon>Dikarya</taxon>
        <taxon>Ascomycota</taxon>
        <taxon>Pezizomycotina</taxon>
        <taxon>Dothideomycetes</taxon>
        <taxon>Dothideomycetes incertae sedis</taxon>
        <taxon>Microthyriales</taxon>
        <taxon>Microthyriaceae</taxon>
        <taxon>Microthyrium</taxon>
    </lineage>
</organism>
<gene>
    <name evidence="4" type="ORF">BT63DRAFT_289831</name>
</gene>
<feature type="region of interest" description="Disordered" evidence="2">
    <location>
        <begin position="260"/>
        <end position="355"/>
    </location>
</feature>
<dbReference type="AlphaFoldDB" id="A0A6A6U7P6"/>
<dbReference type="Proteomes" id="UP000799302">
    <property type="component" value="Unassembled WGS sequence"/>
</dbReference>
<comment type="similarity">
    <text evidence="1">Belongs to the MAD2 family.</text>
</comment>
<feature type="compositionally biased region" description="Basic and acidic residues" evidence="2">
    <location>
        <begin position="320"/>
        <end position="336"/>
    </location>
</feature>
<dbReference type="PROSITE" id="PS50815">
    <property type="entry name" value="HORMA"/>
    <property type="match status" value="1"/>
</dbReference>
<feature type="compositionally biased region" description="Polar residues" evidence="2">
    <location>
        <begin position="344"/>
        <end position="355"/>
    </location>
</feature>
<dbReference type="OrthoDB" id="21254at2759"/>
<keyword evidence="4" id="KW-0238">DNA-binding</keyword>
<feature type="domain" description="HORMA" evidence="3">
    <location>
        <begin position="16"/>
        <end position="237"/>
    </location>
</feature>
<reference evidence="4" key="1">
    <citation type="journal article" date="2020" name="Stud. Mycol.">
        <title>101 Dothideomycetes genomes: a test case for predicting lifestyles and emergence of pathogens.</title>
        <authorList>
            <person name="Haridas S."/>
            <person name="Albert R."/>
            <person name="Binder M."/>
            <person name="Bloem J."/>
            <person name="Labutti K."/>
            <person name="Salamov A."/>
            <person name="Andreopoulos B."/>
            <person name="Baker S."/>
            <person name="Barry K."/>
            <person name="Bills G."/>
            <person name="Bluhm B."/>
            <person name="Cannon C."/>
            <person name="Castanera R."/>
            <person name="Culley D."/>
            <person name="Daum C."/>
            <person name="Ezra D."/>
            <person name="Gonzalez J."/>
            <person name="Henrissat B."/>
            <person name="Kuo A."/>
            <person name="Liang C."/>
            <person name="Lipzen A."/>
            <person name="Lutzoni F."/>
            <person name="Magnuson J."/>
            <person name="Mondo S."/>
            <person name="Nolan M."/>
            <person name="Ohm R."/>
            <person name="Pangilinan J."/>
            <person name="Park H.-J."/>
            <person name="Ramirez L."/>
            <person name="Alfaro M."/>
            <person name="Sun H."/>
            <person name="Tritt A."/>
            <person name="Yoshinaga Y."/>
            <person name="Zwiers L.-H."/>
            <person name="Turgeon B."/>
            <person name="Goodwin S."/>
            <person name="Spatafora J."/>
            <person name="Crous P."/>
            <person name="Grigoriev I."/>
        </authorList>
    </citation>
    <scope>NUCLEOTIDE SEQUENCE</scope>
    <source>
        <strain evidence="4">CBS 115976</strain>
    </source>
</reference>
<feature type="compositionally biased region" description="Acidic residues" evidence="2">
    <location>
        <begin position="289"/>
        <end position="319"/>
    </location>
</feature>
<name>A0A6A6U7P6_9PEZI</name>
<evidence type="ECO:0000313" key="4">
    <source>
        <dbReference type="EMBL" id="KAF2667313.1"/>
    </source>
</evidence>
<dbReference type="GO" id="GO:0016035">
    <property type="term" value="C:zeta DNA polymerase complex"/>
    <property type="evidence" value="ECO:0007669"/>
    <property type="project" value="TreeGrafter"/>
</dbReference>
<proteinExistence type="inferred from homology"/>
<dbReference type="Pfam" id="PF02301">
    <property type="entry name" value="HORMA"/>
    <property type="match status" value="1"/>
</dbReference>
<dbReference type="InterPro" id="IPR003511">
    <property type="entry name" value="HORMA_dom"/>
</dbReference>
<dbReference type="Gene3D" id="3.30.900.10">
    <property type="entry name" value="HORMA domain"/>
    <property type="match status" value="1"/>
</dbReference>
<keyword evidence="5" id="KW-1185">Reference proteome</keyword>
<evidence type="ECO:0000313" key="5">
    <source>
        <dbReference type="Proteomes" id="UP000799302"/>
    </source>
</evidence>
<evidence type="ECO:0000256" key="2">
    <source>
        <dbReference type="SAM" id="MobiDB-lite"/>
    </source>
</evidence>
<dbReference type="InterPro" id="IPR045091">
    <property type="entry name" value="Mad2-like"/>
</dbReference>
<accession>A0A6A6U7P6</accession>
<dbReference type="PANTHER" id="PTHR11842:SF10">
    <property type="entry name" value="MITOTIC SPINDLE ASSEMBLY CHECKPOINT PROTEIN MAD2B"/>
    <property type="match status" value="1"/>
</dbReference>
<evidence type="ECO:0000256" key="1">
    <source>
        <dbReference type="ARBA" id="ARBA00010348"/>
    </source>
</evidence>
<sequence length="355" mass="40777">MPKPPPKKVARPETYVQLVAHFLDFLIICIHTILYERDVYPRESFVAIRRYNYPVRHSQVPEVKEWINEAIDSIEVEMKKGAVERVCLIIFSRFGDPLERFVFDLASFPTVTRRDWFVPFASTSPEERKRIREAGLRTANMDQQFRAVMQKLQFMQRDLEPLPEHVSWTIAIEVKDEAEAPGPIENKETPWIPVEPSLQKESAYGEVPAYVGEDIGGVKTTPLRHVEAGEMAFEMWVEEGAAKIDAFEQEHFADEYEVDHTVPPEGLPGFHMEPKIEPSKGKGRALVESDPEEEDEDEDASEEEDEYGEDDIEDIEFDENDKHGAGHKEEANKKDEEDIDTDDSLSQYSFMQGAT</sequence>
<dbReference type="PANTHER" id="PTHR11842">
    <property type="entry name" value="MITOTIC SPINDLE ASSEMBLY CHECKPOINT PROTEIN MAD2"/>
    <property type="match status" value="1"/>
</dbReference>
<dbReference type="EMBL" id="MU004237">
    <property type="protein sequence ID" value="KAF2667313.1"/>
    <property type="molecule type" value="Genomic_DNA"/>
</dbReference>
<dbReference type="SUPFAM" id="SSF56019">
    <property type="entry name" value="The spindle assembly checkpoint protein mad2"/>
    <property type="match status" value="1"/>
</dbReference>
<dbReference type="GO" id="GO:0003677">
    <property type="term" value="F:DNA binding"/>
    <property type="evidence" value="ECO:0007669"/>
    <property type="project" value="UniProtKB-KW"/>
</dbReference>